<reference evidence="2" key="3">
    <citation type="submission" date="2015-04" db="UniProtKB">
        <authorList>
            <consortium name="EnsemblPlants"/>
        </authorList>
    </citation>
    <scope>IDENTIFICATION</scope>
</reference>
<feature type="region of interest" description="Disordered" evidence="1">
    <location>
        <begin position="32"/>
        <end position="58"/>
    </location>
</feature>
<reference evidence="3" key="2">
    <citation type="submission" date="2013-12" db="EMBL/GenBank/DDBJ databases">
        <authorList>
            <person name="Yu Y."/>
            <person name="Lee S."/>
            <person name="de Baynast K."/>
            <person name="Wissotski M."/>
            <person name="Liu L."/>
            <person name="Talag J."/>
            <person name="Goicoechea J."/>
            <person name="Angelova A."/>
            <person name="Jetty R."/>
            <person name="Kudrna D."/>
            <person name="Golser W."/>
            <person name="Rivera L."/>
            <person name="Zhang J."/>
            <person name="Wing R."/>
        </authorList>
    </citation>
    <scope>NUCLEOTIDE SEQUENCE</scope>
</reference>
<dbReference type="AlphaFoldDB" id="A0A0D9XUI8"/>
<evidence type="ECO:0008006" key="4">
    <source>
        <dbReference type="Google" id="ProtNLM"/>
    </source>
</evidence>
<sequence length="158" mass="17168">MTRPARSTGVRGHRRRWIALWRLAVAGGVQRRGGVAGEDDAGTTDSSSSRTVAARGRRGPPWRGIGSYRGLLVRRWAGTTQAALADAAEAAFPHGRHARRHLHRAHVRPLLTTFGVGFSLVVAPVYNAEIFPASARSILSSILDIPTRVQTRWPVHVG</sequence>
<proteinExistence type="predicted"/>
<reference evidence="2 3" key="1">
    <citation type="submission" date="2012-08" db="EMBL/GenBank/DDBJ databases">
        <title>Oryza genome evolution.</title>
        <authorList>
            <person name="Wing R.A."/>
        </authorList>
    </citation>
    <scope>NUCLEOTIDE SEQUENCE</scope>
</reference>
<dbReference type="EnsemblPlants" id="LPERR11G17150.1">
    <property type="protein sequence ID" value="LPERR11G17150.1"/>
    <property type="gene ID" value="LPERR11G17150"/>
</dbReference>
<dbReference type="HOGENOM" id="CLU_1671850_0_0_1"/>
<evidence type="ECO:0000313" key="2">
    <source>
        <dbReference type="EnsemblPlants" id="LPERR11G17150.1"/>
    </source>
</evidence>
<dbReference type="Gramene" id="LPERR11G17150.1">
    <property type="protein sequence ID" value="LPERR11G17150.1"/>
    <property type="gene ID" value="LPERR11G17150"/>
</dbReference>
<dbReference type="Proteomes" id="UP000032180">
    <property type="component" value="Chromosome 11"/>
</dbReference>
<accession>A0A0D9XUI8</accession>
<organism evidence="2 3">
    <name type="scientific">Leersia perrieri</name>
    <dbReference type="NCBI Taxonomy" id="77586"/>
    <lineage>
        <taxon>Eukaryota</taxon>
        <taxon>Viridiplantae</taxon>
        <taxon>Streptophyta</taxon>
        <taxon>Embryophyta</taxon>
        <taxon>Tracheophyta</taxon>
        <taxon>Spermatophyta</taxon>
        <taxon>Magnoliopsida</taxon>
        <taxon>Liliopsida</taxon>
        <taxon>Poales</taxon>
        <taxon>Poaceae</taxon>
        <taxon>BOP clade</taxon>
        <taxon>Oryzoideae</taxon>
        <taxon>Oryzeae</taxon>
        <taxon>Oryzinae</taxon>
        <taxon>Leersia</taxon>
    </lineage>
</organism>
<evidence type="ECO:0000313" key="3">
    <source>
        <dbReference type="Proteomes" id="UP000032180"/>
    </source>
</evidence>
<name>A0A0D9XUI8_9ORYZ</name>
<protein>
    <recommendedName>
        <fullName evidence="4">Major facilitator superfamily (MFS) profile domain-containing protein</fullName>
    </recommendedName>
</protein>
<evidence type="ECO:0000256" key="1">
    <source>
        <dbReference type="SAM" id="MobiDB-lite"/>
    </source>
</evidence>
<keyword evidence="3" id="KW-1185">Reference proteome</keyword>